<name>A0AAN9S242_PSOTE</name>
<evidence type="ECO:0000259" key="11">
    <source>
        <dbReference type="PROSITE" id="PS50089"/>
    </source>
</evidence>
<gene>
    <name evidence="12" type="ORF">VNO78_27893</name>
</gene>
<evidence type="ECO:0000256" key="9">
    <source>
        <dbReference type="PROSITE-ProRule" id="PRU00175"/>
    </source>
</evidence>
<keyword evidence="5" id="KW-0862">Zinc</keyword>
<evidence type="ECO:0000256" key="1">
    <source>
        <dbReference type="ARBA" id="ARBA00004370"/>
    </source>
</evidence>
<evidence type="ECO:0000256" key="4">
    <source>
        <dbReference type="ARBA" id="ARBA00022771"/>
    </source>
</evidence>
<evidence type="ECO:0000256" key="7">
    <source>
        <dbReference type="ARBA" id="ARBA00023136"/>
    </source>
</evidence>
<comment type="caution">
    <text evidence="12">The sequence shown here is derived from an EMBL/GenBank/DDBJ whole genome shotgun (WGS) entry which is preliminary data.</text>
</comment>
<dbReference type="Proteomes" id="UP001386955">
    <property type="component" value="Unassembled WGS sequence"/>
</dbReference>
<feature type="transmembrane region" description="Helical" evidence="10">
    <location>
        <begin position="20"/>
        <end position="44"/>
    </location>
</feature>
<keyword evidence="4 9" id="KW-0863">Zinc-finger</keyword>
<evidence type="ECO:0000256" key="3">
    <source>
        <dbReference type="ARBA" id="ARBA00022723"/>
    </source>
</evidence>
<evidence type="ECO:0000256" key="6">
    <source>
        <dbReference type="ARBA" id="ARBA00022989"/>
    </source>
</evidence>
<dbReference type="PANTHER" id="PTHR46539:SF1">
    <property type="entry name" value="E3 UBIQUITIN-PROTEIN LIGASE ATL42"/>
    <property type="match status" value="1"/>
</dbReference>
<evidence type="ECO:0000256" key="8">
    <source>
        <dbReference type="ARBA" id="ARBA00024209"/>
    </source>
</evidence>
<comment type="similarity">
    <text evidence="8">Belongs to the RING-type zinc finger family. ATL subfamily.</text>
</comment>
<dbReference type="AlphaFoldDB" id="A0AAN9S242"/>
<dbReference type="InterPro" id="IPR013083">
    <property type="entry name" value="Znf_RING/FYVE/PHD"/>
</dbReference>
<keyword evidence="6 10" id="KW-1133">Transmembrane helix</keyword>
<accession>A0AAN9S242</accession>
<evidence type="ECO:0000256" key="2">
    <source>
        <dbReference type="ARBA" id="ARBA00022692"/>
    </source>
</evidence>
<keyword evidence="13" id="KW-1185">Reference proteome</keyword>
<evidence type="ECO:0000313" key="13">
    <source>
        <dbReference type="Proteomes" id="UP001386955"/>
    </source>
</evidence>
<evidence type="ECO:0000313" key="12">
    <source>
        <dbReference type="EMBL" id="KAK7387251.1"/>
    </source>
</evidence>
<dbReference type="PROSITE" id="PS50089">
    <property type="entry name" value="ZF_RING_2"/>
    <property type="match status" value="1"/>
</dbReference>
<keyword evidence="2 10" id="KW-0812">Transmembrane</keyword>
<proteinExistence type="inferred from homology"/>
<dbReference type="InterPro" id="IPR001841">
    <property type="entry name" value="Znf_RING"/>
</dbReference>
<dbReference type="Gene3D" id="3.30.40.10">
    <property type="entry name" value="Zinc/RING finger domain, C3HC4 (zinc finger)"/>
    <property type="match status" value="1"/>
</dbReference>
<dbReference type="EMBL" id="JAYMYS010000007">
    <property type="protein sequence ID" value="KAK7387251.1"/>
    <property type="molecule type" value="Genomic_DNA"/>
</dbReference>
<evidence type="ECO:0000256" key="10">
    <source>
        <dbReference type="SAM" id="Phobius"/>
    </source>
</evidence>
<dbReference type="PANTHER" id="PTHR46539">
    <property type="entry name" value="E3 UBIQUITIN-PROTEIN LIGASE ATL42"/>
    <property type="match status" value="1"/>
</dbReference>
<dbReference type="GO" id="GO:0016020">
    <property type="term" value="C:membrane"/>
    <property type="evidence" value="ECO:0007669"/>
    <property type="project" value="UniProtKB-SubCell"/>
</dbReference>
<comment type="subcellular location">
    <subcellularLocation>
        <location evidence="1">Membrane</location>
    </subcellularLocation>
</comment>
<organism evidence="12 13">
    <name type="scientific">Psophocarpus tetragonolobus</name>
    <name type="common">Winged bean</name>
    <name type="synonym">Dolichos tetragonolobus</name>
    <dbReference type="NCBI Taxonomy" id="3891"/>
    <lineage>
        <taxon>Eukaryota</taxon>
        <taxon>Viridiplantae</taxon>
        <taxon>Streptophyta</taxon>
        <taxon>Embryophyta</taxon>
        <taxon>Tracheophyta</taxon>
        <taxon>Spermatophyta</taxon>
        <taxon>Magnoliopsida</taxon>
        <taxon>eudicotyledons</taxon>
        <taxon>Gunneridae</taxon>
        <taxon>Pentapetalae</taxon>
        <taxon>rosids</taxon>
        <taxon>fabids</taxon>
        <taxon>Fabales</taxon>
        <taxon>Fabaceae</taxon>
        <taxon>Papilionoideae</taxon>
        <taxon>50 kb inversion clade</taxon>
        <taxon>NPAAA clade</taxon>
        <taxon>indigoferoid/millettioid clade</taxon>
        <taxon>Phaseoleae</taxon>
        <taxon>Psophocarpus</taxon>
    </lineage>
</organism>
<reference evidence="12 13" key="1">
    <citation type="submission" date="2024-01" db="EMBL/GenBank/DDBJ databases">
        <title>The genomes of 5 underutilized Papilionoideae crops provide insights into root nodulation and disease resistanc.</title>
        <authorList>
            <person name="Jiang F."/>
        </authorList>
    </citation>
    <scope>NUCLEOTIDE SEQUENCE [LARGE SCALE GENOMIC DNA]</scope>
    <source>
        <strain evidence="12">DUOXIRENSHENG_FW03</strain>
        <tissue evidence="12">Leaves</tissue>
    </source>
</reference>
<keyword evidence="3" id="KW-0479">Metal-binding</keyword>
<sequence>MNDVMATTPDGGSSHSISQALFLLLWFIAGLIFVPSLFFCIHLCRRCFSQPQEQASAATTLPGRWVELTNNVKEREECCICLSLFQGNEKFKVLIECQHVFHSHCLDMWLTAHPTCPLCRSSLHVPQNLIK</sequence>
<feature type="domain" description="RING-type" evidence="11">
    <location>
        <begin position="78"/>
        <end position="120"/>
    </location>
</feature>
<dbReference type="SUPFAM" id="SSF57850">
    <property type="entry name" value="RING/U-box"/>
    <property type="match status" value="1"/>
</dbReference>
<dbReference type="GO" id="GO:0008270">
    <property type="term" value="F:zinc ion binding"/>
    <property type="evidence" value="ECO:0007669"/>
    <property type="project" value="UniProtKB-KW"/>
</dbReference>
<evidence type="ECO:0000256" key="5">
    <source>
        <dbReference type="ARBA" id="ARBA00022833"/>
    </source>
</evidence>
<keyword evidence="7 10" id="KW-0472">Membrane</keyword>
<dbReference type="SMART" id="SM00184">
    <property type="entry name" value="RING"/>
    <property type="match status" value="1"/>
</dbReference>
<dbReference type="Pfam" id="PF13639">
    <property type="entry name" value="zf-RING_2"/>
    <property type="match status" value="1"/>
</dbReference>
<protein>
    <recommendedName>
        <fullName evidence="11">RING-type domain-containing protein</fullName>
    </recommendedName>
</protein>